<name>A0A917DFS5_9SPHN</name>
<feature type="region of interest" description="Disordered" evidence="1">
    <location>
        <begin position="97"/>
        <end position="137"/>
    </location>
</feature>
<sequence length="137" mass="15434">MSDWLTGEQMARLLRPYFDFPYVVERLNRDFSQELCASYDDGGHLHPPAAAMRTAAPNKDRSVIRHDYRYWAQATSLREIVPFAPYGRGDGFWDANSADRNSRTCSTSPTTSPSASNTYAPDLALRMHSGGQNPKYP</sequence>
<reference evidence="2 3" key="1">
    <citation type="journal article" date="2014" name="Int. J. Syst. Evol. Microbiol.">
        <title>Complete genome sequence of Corynebacterium casei LMG S-19264T (=DSM 44701T), isolated from a smear-ripened cheese.</title>
        <authorList>
            <consortium name="US DOE Joint Genome Institute (JGI-PGF)"/>
            <person name="Walter F."/>
            <person name="Albersmeier A."/>
            <person name="Kalinowski J."/>
            <person name="Ruckert C."/>
        </authorList>
    </citation>
    <scope>NUCLEOTIDE SEQUENCE [LARGE SCALE GENOMIC DNA]</scope>
    <source>
        <strain evidence="2 3">CGMCC 1.15358</strain>
    </source>
</reference>
<dbReference type="EMBL" id="BMIO01000002">
    <property type="protein sequence ID" value="GGD34592.1"/>
    <property type="molecule type" value="Genomic_DNA"/>
</dbReference>
<feature type="compositionally biased region" description="Low complexity" evidence="1">
    <location>
        <begin position="103"/>
        <end position="118"/>
    </location>
</feature>
<evidence type="ECO:0000313" key="2">
    <source>
        <dbReference type="EMBL" id="GGD34592.1"/>
    </source>
</evidence>
<dbReference type="AlphaFoldDB" id="A0A917DFS5"/>
<keyword evidence="3" id="KW-1185">Reference proteome</keyword>
<protein>
    <submittedName>
        <fullName evidence="2">Uncharacterized protein</fullName>
    </submittedName>
</protein>
<accession>A0A917DFS5</accession>
<comment type="caution">
    <text evidence="2">The sequence shown here is derived from an EMBL/GenBank/DDBJ whole genome shotgun (WGS) entry which is preliminary data.</text>
</comment>
<dbReference type="Proteomes" id="UP000598997">
    <property type="component" value="Unassembled WGS sequence"/>
</dbReference>
<evidence type="ECO:0000256" key="1">
    <source>
        <dbReference type="SAM" id="MobiDB-lite"/>
    </source>
</evidence>
<proteinExistence type="predicted"/>
<gene>
    <name evidence="2" type="ORF">GCM10010989_05900</name>
</gene>
<evidence type="ECO:0000313" key="3">
    <source>
        <dbReference type="Proteomes" id="UP000598997"/>
    </source>
</evidence>
<organism evidence="2 3">
    <name type="scientific">Croceicoccus pelagius</name>
    <dbReference type="NCBI Taxonomy" id="1703341"/>
    <lineage>
        <taxon>Bacteria</taxon>
        <taxon>Pseudomonadati</taxon>
        <taxon>Pseudomonadota</taxon>
        <taxon>Alphaproteobacteria</taxon>
        <taxon>Sphingomonadales</taxon>
        <taxon>Erythrobacteraceae</taxon>
        <taxon>Croceicoccus</taxon>
    </lineage>
</organism>
<dbReference type="RefSeq" id="WP_156521733.1">
    <property type="nucleotide sequence ID" value="NZ_BMIO01000002.1"/>
</dbReference>